<evidence type="ECO:0000256" key="5">
    <source>
        <dbReference type="ARBA" id="ARBA00022695"/>
    </source>
</evidence>
<dbReference type="AlphaFoldDB" id="A0AAP0M7W9"/>
<evidence type="ECO:0000256" key="6">
    <source>
        <dbReference type="ARBA" id="ARBA00023163"/>
    </source>
</evidence>
<keyword evidence="3" id="KW-0240">DNA-directed RNA polymerase</keyword>
<dbReference type="PANTHER" id="PTHR20856">
    <property type="entry name" value="DNA-DIRECTED RNA POLYMERASE I SUBUNIT 2"/>
    <property type="match status" value="1"/>
</dbReference>
<name>A0AAP0M7W9_9ROSI</name>
<keyword evidence="5" id="KW-0548">Nucleotidyltransferase</keyword>
<evidence type="ECO:0000256" key="1">
    <source>
        <dbReference type="ARBA" id="ARBA00006835"/>
    </source>
</evidence>
<comment type="caution">
    <text evidence="9">The sequence shown here is derived from an EMBL/GenBank/DDBJ whole genome shotgun (WGS) entry which is preliminary data.</text>
</comment>
<evidence type="ECO:0000313" key="10">
    <source>
        <dbReference type="Proteomes" id="UP001428341"/>
    </source>
</evidence>
<reference evidence="9 10" key="1">
    <citation type="submission" date="2024-05" db="EMBL/GenBank/DDBJ databases">
        <title>Haplotype-resolved chromosome-level genome assembly of Huyou (Citrus changshanensis).</title>
        <authorList>
            <person name="Miao C."/>
            <person name="Chen W."/>
            <person name="Wu Y."/>
            <person name="Wang L."/>
            <person name="Zhao S."/>
            <person name="Grierson D."/>
            <person name="Xu C."/>
            <person name="Chen K."/>
        </authorList>
    </citation>
    <scope>NUCLEOTIDE SEQUENCE [LARGE SCALE GENOMIC DNA]</scope>
    <source>
        <strain evidence="9">01-14</strain>
        <tissue evidence="9">Leaf</tissue>
    </source>
</reference>
<feature type="domain" description="RNA polymerase Rpb2" evidence="8">
    <location>
        <begin position="2"/>
        <end position="64"/>
    </location>
</feature>
<dbReference type="EMBL" id="JBCGBO010000005">
    <property type="protein sequence ID" value="KAK9200438.1"/>
    <property type="molecule type" value="Genomic_DNA"/>
</dbReference>
<keyword evidence="6" id="KW-0804">Transcription</keyword>
<proteinExistence type="inferred from homology"/>
<dbReference type="EC" id="2.7.7.6" evidence="2"/>
<evidence type="ECO:0000256" key="4">
    <source>
        <dbReference type="ARBA" id="ARBA00022679"/>
    </source>
</evidence>
<dbReference type="GO" id="GO:0000428">
    <property type="term" value="C:DNA-directed RNA polymerase complex"/>
    <property type="evidence" value="ECO:0007669"/>
    <property type="project" value="UniProtKB-KW"/>
</dbReference>
<dbReference type="Pfam" id="PF04565">
    <property type="entry name" value="RNA_pol_Rpb2_3"/>
    <property type="match status" value="1"/>
</dbReference>
<dbReference type="InterPro" id="IPR015712">
    <property type="entry name" value="DNA-dir_RNA_pol_su2"/>
</dbReference>
<comment type="similarity">
    <text evidence="1 7">Belongs to the RNA polymerase beta chain family.</text>
</comment>
<evidence type="ECO:0000256" key="3">
    <source>
        <dbReference type="ARBA" id="ARBA00022478"/>
    </source>
</evidence>
<dbReference type="GO" id="GO:0006351">
    <property type="term" value="P:DNA-templated transcription"/>
    <property type="evidence" value="ECO:0007669"/>
    <property type="project" value="InterPro"/>
</dbReference>
<dbReference type="Proteomes" id="UP001428341">
    <property type="component" value="Unassembled WGS sequence"/>
</dbReference>
<dbReference type="GO" id="GO:0003677">
    <property type="term" value="F:DNA binding"/>
    <property type="evidence" value="ECO:0007669"/>
    <property type="project" value="InterPro"/>
</dbReference>
<dbReference type="GO" id="GO:0032549">
    <property type="term" value="F:ribonucleoside binding"/>
    <property type="evidence" value="ECO:0007669"/>
    <property type="project" value="InterPro"/>
</dbReference>
<keyword evidence="10" id="KW-1185">Reference proteome</keyword>
<evidence type="ECO:0000256" key="7">
    <source>
        <dbReference type="RuleBase" id="RU000434"/>
    </source>
</evidence>
<dbReference type="GO" id="GO:0003899">
    <property type="term" value="F:DNA-directed RNA polymerase activity"/>
    <property type="evidence" value="ECO:0007669"/>
    <property type="project" value="UniProtKB-EC"/>
</dbReference>
<organism evidence="9 10">
    <name type="scientific">Citrus x changshan-huyou</name>
    <dbReference type="NCBI Taxonomy" id="2935761"/>
    <lineage>
        <taxon>Eukaryota</taxon>
        <taxon>Viridiplantae</taxon>
        <taxon>Streptophyta</taxon>
        <taxon>Embryophyta</taxon>
        <taxon>Tracheophyta</taxon>
        <taxon>Spermatophyta</taxon>
        <taxon>Magnoliopsida</taxon>
        <taxon>eudicotyledons</taxon>
        <taxon>Gunneridae</taxon>
        <taxon>Pentapetalae</taxon>
        <taxon>rosids</taxon>
        <taxon>malvids</taxon>
        <taxon>Sapindales</taxon>
        <taxon>Rutaceae</taxon>
        <taxon>Aurantioideae</taxon>
        <taxon>Citrus</taxon>
    </lineage>
</organism>
<gene>
    <name evidence="9" type="ORF">WN944_015635</name>
</gene>
<sequence>MLNYMTCAATLSHLRTLCSPIGQKGTQVKPKLAHNTQWGKICSFPTLLGQACGLVKNLALIVNVTLSSLVFPINELLEYEPIVEAKNQRLLKKKKDIDAFYDKELVNAKLRPEEATSNAYTHYKIHPSLILGAYASIIPFPDHNQNAIVTIACYDGYHQGSSVVMNQSSMD</sequence>
<keyword evidence="4" id="KW-0808">Transferase</keyword>
<accession>A0AAP0M7W9</accession>
<evidence type="ECO:0000313" key="9">
    <source>
        <dbReference type="EMBL" id="KAK9200438.1"/>
    </source>
</evidence>
<evidence type="ECO:0000256" key="2">
    <source>
        <dbReference type="ARBA" id="ARBA00012418"/>
    </source>
</evidence>
<protein>
    <recommendedName>
        <fullName evidence="2">DNA-directed RNA polymerase</fullName>
        <ecNumber evidence="2">2.7.7.6</ecNumber>
    </recommendedName>
</protein>
<dbReference type="SUPFAM" id="SSF64484">
    <property type="entry name" value="beta and beta-prime subunits of DNA dependent RNA-polymerase"/>
    <property type="match status" value="1"/>
</dbReference>
<dbReference type="InterPro" id="IPR007645">
    <property type="entry name" value="RNA_pol_Rpb2_3"/>
</dbReference>
<evidence type="ECO:0000259" key="8">
    <source>
        <dbReference type="Pfam" id="PF04565"/>
    </source>
</evidence>
<dbReference type="Gene3D" id="3.90.1100.10">
    <property type="match status" value="1"/>
</dbReference>